<reference evidence="1 2" key="1">
    <citation type="submission" date="2009-10" db="EMBL/GenBank/DDBJ databases">
        <authorList>
            <person name="Weinstock G."/>
            <person name="Sodergren E."/>
            <person name="Clifton S."/>
            <person name="Fulton L."/>
            <person name="Fulton B."/>
            <person name="Courtney L."/>
            <person name="Fronick C."/>
            <person name="Harrison M."/>
            <person name="Strong C."/>
            <person name="Farmer C."/>
            <person name="Delahaunty K."/>
            <person name="Markovic C."/>
            <person name="Hall O."/>
            <person name="Minx P."/>
            <person name="Tomlinson C."/>
            <person name="Mitreva M."/>
            <person name="Nelson J."/>
            <person name="Hou S."/>
            <person name="Wollam A."/>
            <person name="Pepin K.H."/>
            <person name="Johnson M."/>
            <person name="Bhonagiri V."/>
            <person name="Nash W.E."/>
            <person name="Warren W."/>
            <person name="Chinwalla A."/>
            <person name="Mardis E.R."/>
            <person name="Wilson R.K."/>
        </authorList>
    </citation>
    <scope>NUCLEOTIDE SEQUENCE [LARGE SCALE GENOMIC DNA]</scope>
    <source>
        <strain evidence="1 2">ATCC 23970</strain>
    </source>
</reference>
<dbReference type="EMBL" id="ACEQ02000008">
    <property type="protein sequence ID" value="EEZ76091.1"/>
    <property type="molecule type" value="Genomic_DNA"/>
</dbReference>
<protein>
    <submittedName>
        <fullName evidence="1">Uncharacterized protein</fullName>
    </submittedName>
</protein>
<dbReference type="AlphaFoldDB" id="D0W8G0"/>
<dbReference type="Proteomes" id="UP000003843">
    <property type="component" value="Unassembled WGS sequence"/>
</dbReference>
<gene>
    <name evidence="1" type="ORF">NEILACOT_03814</name>
</gene>
<dbReference type="InterPro" id="IPR029063">
    <property type="entry name" value="SAM-dependent_MTases_sf"/>
</dbReference>
<evidence type="ECO:0000313" key="1">
    <source>
        <dbReference type="EMBL" id="EEZ76091.1"/>
    </source>
</evidence>
<name>D0W8G0_NEILA</name>
<accession>D0W8G0</accession>
<comment type="caution">
    <text evidence="1">The sequence shown here is derived from an EMBL/GenBank/DDBJ whole genome shotgun (WGS) entry which is preliminary data.</text>
</comment>
<dbReference type="Gene3D" id="3.40.50.150">
    <property type="entry name" value="Vaccinia Virus protein VP39"/>
    <property type="match status" value="1"/>
</dbReference>
<proteinExistence type="predicted"/>
<organism evidence="1 2">
    <name type="scientific">Neisseria lactamica ATCC 23970</name>
    <dbReference type="NCBI Taxonomy" id="546265"/>
    <lineage>
        <taxon>Bacteria</taxon>
        <taxon>Pseudomonadati</taxon>
        <taxon>Pseudomonadota</taxon>
        <taxon>Betaproteobacteria</taxon>
        <taxon>Neisseriales</taxon>
        <taxon>Neisseriaceae</taxon>
        <taxon>Neisseria</taxon>
    </lineage>
</organism>
<evidence type="ECO:0000313" key="2">
    <source>
        <dbReference type="Proteomes" id="UP000003843"/>
    </source>
</evidence>
<sequence length="116" mass="13453">MYRPTPRRIHIVANVWIWKQTIHPISPKQPYQRQNPPTVANFARPKYDRIHWSRTLQKNRQIASDSQGVLISNHDTEFTRDIYSFAILKTVAVQRNIAAKGSSSRKKVGELLAIYA</sequence>